<dbReference type="GO" id="GO:0003676">
    <property type="term" value="F:nucleic acid binding"/>
    <property type="evidence" value="ECO:0007669"/>
    <property type="project" value="InterPro"/>
</dbReference>
<feature type="domain" description="Tc1-like transposase DDE" evidence="1">
    <location>
        <begin position="29"/>
        <end position="84"/>
    </location>
</feature>
<dbReference type="InterPro" id="IPR038717">
    <property type="entry name" value="Tc1-like_DDE_dom"/>
</dbReference>
<proteinExistence type="predicted"/>
<organism evidence="2 3">
    <name type="scientific">Acanthoscelides obtectus</name>
    <name type="common">Bean weevil</name>
    <name type="synonym">Bruchus obtectus</name>
    <dbReference type="NCBI Taxonomy" id="200917"/>
    <lineage>
        <taxon>Eukaryota</taxon>
        <taxon>Metazoa</taxon>
        <taxon>Ecdysozoa</taxon>
        <taxon>Arthropoda</taxon>
        <taxon>Hexapoda</taxon>
        <taxon>Insecta</taxon>
        <taxon>Pterygota</taxon>
        <taxon>Neoptera</taxon>
        <taxon>Endopterygota</taxon>
        <taxon>Coleoptera</taxon>
        <taxon>Polyphaga</taxon>
        <taxon>Cucujiformia</taxon>
        <taxon>Chrysomeloidea</taxon>
        <taxon>Chrysomelidae</taxon>
        <taxon>Bruchinae</taxon>
        <taxon>Bruchini</taxon>
        <taxon>Acanthoscelides</taxon>
    </lineage>
</organism>
<protein>
    <recommendedName>
        <fullName evidence="1">Tc1-like transposase DDE domain-containing protein</fullName>
    </recommendedName>
</protein>
<evidence type="ECO:0000313" key="2">
    <source>
        <dbReference type="EMBL" id="CAH1991906.1"/>
    </source>
</evidence>
<dbReference type="Gene3D" id="3.30.420.10">
    <property type="entry name" value="Ribonuclease H-like superfamily/Ribonuclease H"/>
    <property type="match status" value="1"/>
</dbReference>
<reference evidence="2" key="1">
    <citation type="submission" date="2022-03" db="EMBL/GenBank/DDBJ databases">
        <authorList>
            <person name="Sayadi A."/>
        </authorList>
    </citation>
    <scope>NUCLEOTIDE SEQUENCE</scope>
</reference>
<sequence>MKKRQHKVILEKNAIPSGRKLIGKGFTFLQDNDPKHSAKLCIGYLDGKQSEKVLENMTWPPQSPDLNPIELLWEELDRNVREQCPSSQQAMWNALEGSWSNISQEISHATIGNTGHKMQKRIF</sequence>
<evidence type="ECO:0000313" key="3">
    <source>
        <dbReference type="Proteomes" id="UP001152888"/>
    </source>
</evidence>
<comment type="caution">
    <text evidence="2">The sequence shown here is derived from an EMBL/GenBank/DDBJ whole genome shotgun (WGS) entry which is preliminary data.</text>
</comment>
<dbReference type="EMBL" id="CAKOFQ010007127">
    <property type="protein sequence ID" value="CAH1991906.1"/>
    <property type="molecule type" value="Genomic_DNA"/>
</dbReference>
<dbReference type="InterPro" id="IPR036397">
    <property type="entry name" value="RNaseH_sf"/>
</dbReference>
<gene>
    <name evidence="2" type="ORF">ACAOBT_LOCUS20545</name>
</gene>
<accession>A0A9P0LB21</accession>
<dbReference type="AlphaFoldDB" id="A0A9P0LB21"/>
<dbReference type="Pfam" id="PF13358">
    <property type="entry name" value="DDE_3"/>
    <property type="match status" value="1"/>
</dbReference>
<keyword evidence="3" id="KW-1185">Reference proteome</keyword>
<evidence type="ECO:0000259" key="1">
    <source>
        <dbReference type="Pfam" id="PF13358"/>
    </source>
</evidence>
<dbReference type="OrthoDB" id="1058301at2759"/>
<name>A0A9P0LB21_ACAOB</name>
<dbReference type="Proteomes" id="UP001152888">
    <property type="component" value="Unassembled WGS sequence"/>
</dbReference>